<protein>
    <submittedName>
        <fullName evidence="1">Uncharacterized protein</fullName>
    </submittedName>
</protein>
<sequence>MKGLIESTLVLIKSKAFQVIAVSSAGLISCVTAACGNDGLASVPYRVDNVDNLILLDGVQSLRALLVAGPVDPALHDCQLSSVLKAGVSPHVKKVYERLTTDPALLGRCLLGKTQNSNESLHSVILAKFPKHTFSGLHSHFLSNGGSG</sequence>
<accession>A0AAV4BXU0</accession>
<dbReference type="EMBL" id="BLXT01005682">
    <property type="protein sequence ID" value="GFO25024.1"/>
    <property type="molecule type" value="Genomic_DNA"/>
</dbReference>
<dbReference type="AlphaFoldDB" id="A0AAV4BXU0"/>
<proteinExistence type="predicted"/>
<dbReference type="PROSITE" id="PS51257">
    <property type="entry name" value="PROKAR_LIPOPROTEIN"/>
    <property type="match status" value="1"/>
</dbReference>
<comment type="caution">
    <text evidence="1">The sequence shown here is derived from an EMBL/GenBank/DDBJ whole genome shotgun (WGS) entry which is preliminary data.</text>
</comment>
<reference evidence="1 2" key="1">
    <citation type="journal article" date="2021" name="Elife">
        <title>Chloroplast acquisition without the gene transfer in kleptoplastic sea slugs, Plakobranchus ocellatus.</title>
        <authorList>
            <person name="Maeda T."/>
            <person name="Takahashi S."/>
            <person name="Yoshida T."/>
            <person name="Shimamura S."/>
            <person name="Takaki Y."/>
            <person name="Nagai Y."/>
            <person name="Toyoda A."/>
            <person name="Suzuki Y."/>
            <person name="Arimoto A."/>
            <person name="Ishii H."/>
            <person name="Satoh N."/>
            <person name="Nishiyama T."/>
            <person name="Hasebe M."/>
            <person name="Maruyama T."/>
            <person name="Minagawa J."/>
            <person name="Obokata J."/>
            <person name="Shigenobu S."/>
        </authorList>
    </citation>
    <scope>NUCLEOTIDE SEQUENCE [LARGE SCALE GENOMIC DNA]</scope>
</reference>
<evidence type="ECO:0000313" key="2">
    <source>
        <dbReference type="Proteomes" id="UP000735302"/>
    </source>
</evidence>
<dbReference type="Proteomes" id="UP000735302">
    <property type="component" value="Unassembled WGS sequence"/>
</dbReference>
<keyword evidence="2" id="KW-1185">Reference proteome</keyword>
<organism evidence="1 2">
    <name type="scientific">Plakobranchus ocellatus</name>
    <dbReference type="NCBI Taxonomy" id="259542"/>
    <lineage>
        <taxon>Eukaryota</taxon>
        <taxon>Metazoa</taxon>
        <taxon>Spiralia</taxon>
        <taxon>Lophotrochozoa</taxon>
        <taxon>Mollusca</taxon>
        <taxon>Gastropoda</taxon>
        <taxon>Heterobranchia</taxon>
        <taxon>Euthyneura</taxon>
        <taxon>Panpulmonata</taxon>
        <taxon>Sacoglossa</taxon>
        <taxon>Placobranchoidea</taxon>
        <taxon>Plakobranchidae</taxon>
        <taxon>Plakobranchus</taxon>
    </lineage>
</organism>
<gene>
    <name evidence="1" type="ORF">PoB_005152900</name>
</gene>
<evidence type="ECO:0000313" key="1">
    <source>
        <dbReference type="EMBL" id="GFO25024.1"/>
    </source>
</evidence>
<name>A0AAV4BXU0_9GAST</name>